<dbReference type="CDD" id="cd00093">
    <property type="entry name" value="HTH_XRE"/>
    <property type="match status" value="1"/>
</dbReference>
<dbReference type="SMART" id="SM00530">
    <property type="entry name" value="HTH_XRE"/>
    <property type="match status" value="1"/>
</dbReference>
<dbReference type="GO" id="GO:0003677">
    <property type="term" value="F:DNA binding"/>
    <property type="evidence" value="ECO:0007669"/>
    <property type="project" value="UniProtKB-KW"/>
</dbReference>
<protein>
    <submittedName>
        <fullName evidence="3">Antitoxin HigA</fullName>
    </submittedName>
</protein>
<reference evidence="3" key="1">
    <citation type="submission" date="2019-08" db="EMBL/GenBank/DDBJ databases">
        <authorList>
            <person name="Kucharzyk K."/>
            <person name="Murdoch R.W."/>
            <person name="Higgins S."/>
            <person name="Loffler F."/>
        </authorList>
    </citation>
    <scope>NUCLEOTIDE SEQUENCE</scope>
</reference>
<comment type="caution">
    <text evidence="3">The sequence shown here is derived from an EMBL/GenBank/DDBJ whole genome shotgun (WGS) entry which is preliminary data.</text>
</comment>
<dbReference type="NCBIfam" id="TIGR02607">
    <property type="entry name" value="antidote_HigA"/>
    <property type="match status" value="1"/>
</dbReference>
<sequence>MSTPKRAIKVNTHPGEILSEFILKHNNLSVQKASELLGVSRPNLSNIVNGKSAISPKMAIRISKVFGGKPNIWVRLQTAYDLRKAEEEFENENIRLEKYETA</sequence>
<organism evidence="3">
    <name type="scientific">bioreactor metagenome</name>
    <dbReference type="NCBI Taxonomy" id="1076179"/>
    <lineage>
        <taxon>unclassified sequences</taxon>
        <taxon>metagenomes</taxon>
        <taxon>ecological metagenomes</taxon>
    </lineage>
</organism>
<accession>A0A645I6B1</accession>
<evidence type="ECO:0000256" key="1">
    <source>
        <dbReference type="ARBA" id="ARBA00023125"/>
    </source>
</evidence>
<evidence type="ECO:0000313" key="3">
    <source>
        <dbReference type="EMBL" id="MPN46841.1"/>
    </source>
</evidence>
<name>A0A645I6B1_9ZZZZ</name>
<dbReference type="InterPro" id="IPR001387">
    <property type="entry name" value="Cro/C1-type_HTH"/>
</dbReference>
<dbReference type="SUPFAM" id="SSF47413">
    <property type="entry name" value="lambda repressor-like DNA-binding domains"/>
    <property type="match status" value="1"/>
</dbReference>
<dbReference type="InterPro" id="IPR010982">
    <property type="entry name" value="Lambda_DNA-bd_dom_sf"/>
</dbReference>
<dbReference type="Pfam" id="PF01381">
    <property type="entry name" value="HTH_3"/>
    <property type="match status" value="1"/>
</dbReference>
<dbReference type="InterPro" id="IPR013430">
    <property type="entry name" value="Toxin_antidote_HigA"/>
</dbReference>
<gene>
    <name evidence="3" type="primary">higA_2</name>
    <name evidence="3" type="ORF">SDC9_194440</name>
</gene>
<dbReference type="EMBL" id="VSSQ01107846">
    <property type="protein sequence ID" value="MPN46841.1"/>
    <property type="molecule type" value="Genomic_DNA"/>
</dbReference>
<dbReference type="PANTHER" id="PTHR36924:SF1">
    <property type="entry name" value="ANTITOXIN HIGA-1"/>
    <property type="match status" value="1"/>
</dbReference>
<keyword evidence="1" id="KW-0238">DNA-binding</keyword>
<dbReference type="AlphaFoldDB" id="A0A645I6B1"/>
<proteinExistence type="predicted"/>
<dbReference type="PROSITE" id="PS50943">
    <property type="entry name" value="HTH_CROC1"/>
    <property type="match status" value="1"/>
</dbReference>
<evidence type="ECO:0000259" key="2">
    <source>
        <dbReference type="PROSITE" id="PS50943"/>
    </source>
</evidence>
<dbReference type="Gene3D" id="1.10.260.40">
    <property type="entry name" value="lambda repressor-like DNA-binding domains"/>
    <property type="match status" value="1"/>
</dbReference>
<feature type="domain" description="HTH cro/C1-type" evidence="2">
    <location>
        <begin position="24"/>
        <end position="73"/>
    </location>
</feature>
<dbReference type="PANTHER" id="PTHR36924">
    <property type="entry name" value="ANTITOXIN HIGA-1"/>
    <property type="match status" value="1"/>
</dbReference>